<evidence type="ECO:0000313" key="2">
    <source>
        <dbReference type="EMBL" id="GID16343.1"/>
    </source>
</evidence>
<evidence type="ECO:0000256" key="1">
    <source>
        <dbReference type="SAM" id="Phobius"/>
    </source>
</evidence>
<keyword evidence="1" id="KW-1133">Transmembrane helix</keyword>
<keyword evidence="2" id="KW-0378">Hydrolase</keyword>
<feature type="transmembrane region" description="Helical" evidence="1">
    <location>
        <begin position="80"/>
        <end position="106"/>
    </location>
</feature>
<dbReference type="PANTHER" id="PTHR36844:SF1">
    <property type="entry name" value="PROTEASE PRSW"/>
    <property type="match status" value="1"/>
</dbReference>
<proteinExistence type="predicted"/>
<sequence length="433" mass="46489">MPGLTAPKRARFDWGRLIRMLVAIVPIVAGALVIILVVGTNLGPLAFTIGLAVALVPVPFLVGCFLWLDRYEPEPWKYLAFVFGWGACVATSVALGVNTLGSYLFAKVGMSGNADAVLVAPFIEETMKALGPVLLLVFLRRRRRQPISVVDGIVYFGLSATGFAMAENILYLGGIYVTGSQEGGAVTGAVMVVALAVVRIGISGFAHPLFTTMTGIGFGLSATARDRRVKYLAPLAGWIGAMCLHSGWNLMSTLGQGAVLTGYAVIMAPVFFAAVGVALWARGRQAKQMAAMLRPYVRAGWLTPPELGSLSTMTRRMAARRWAKRTSGPGGSRAMEAYQDALSNLALARDAAMRGFNAAEFPARERELLDQAAGYRQTFTGHDPTMPPVLWDGGTYHVRFPDGSVRTFPPPAQPVVPLPVALYPSPAYGPRWW</sequence>
<feature type="transmembrane region" description="Helical" evidence="1">
    <location>
        <begin position="118"/>
        <end position="140"/>
    </location>
</feature>
<keyword evidence="2" id="KW-0645">Protease</keyword>
<organism evidence="2 3">
    <name type="scientific">Actinocatenispora rupis</name>
    <dbReference type="NCBI Taxonomy" id="519421"/>
    <lineage>
        <taxon>Bacteria</taxon>
        <taxon>Bacillati</taxon>
        <taxon>Actinomycetota</taxon>
        <taxon>Actinomycetes</taxon>
        <taxon>Micromonosporales</taxon>
        <taxon>Micromonosporaceae</taxon>
        <taxon>Actinocatenispora</taxon>
    </lineage>
</organism>
<reference evidence="2" key="1">
    <citation type="submission" date="2021-01" db="EMBL/GenBank/DDBJ databases">
        <title>Whole genome shotgun sequence of Actinocatenispora rupis NBRC 107355.</title>
        <authorList>
            <person name="Komaki H."/>
            <person name="Tamura T."/>
        </authorList>
    </citation>
    <scope>NUCLEOTIDE SEQUENCE</scope>
    <source>
        <strain evidence="2">NBRC 107355</strain>
    </source>
</reference>
<dbReference type="Pfam" id="PF13367">
    <property type="entry name" value="PrsW-protease"/>
    <property type="match status" value="1"/>
</dbReference>
<name>A0A8J3J9F0_9ACTN</name>
<dbReference type="PANTHER" id="PTHR36844">
    <property type="entry name" value="PROTEASE PRSW"/>
    <property type="match status" value="1"/>
</dbReference>
<dbReference type="GO" id="GO:0008233">
    <property type="term" value="F:peptidase activity"/>
    <property type="evidence" value="ECO:0007669"/>
    <property type="project" value="UniProtKB-KW"/>
</dbReference>
<feature type="transmembrane region" description="Helical" evidence="1">
    <location>
        <begin position="231"/>
        <end position="248"/>
    </location>
</feature>
<dbReference type="EMBL" id="BOMB01000057">
    <property type="protein sequence ID" value="GID16343.1"/>
    <property type="molecule type" value="Genomic_DNA"/>
</dbReference>
<protein>
    <submittedName>
        <fullName evidence="2">Protease PrsW</fullName>
    </submittedName>
</protein>
<evidence type="ECO:0000313" key="3">
    <source>
        <dbReference type="Proteomes" id="UP000612808"/>
    </source>
</evidence>
<keyword evidence="1" id="KW-0812">Transmembrane</keyword>
<dbReference type="InterPro" id="IPR026898">
    <property type="entry name" value="PrsW"/>
</dbReference>
<feature type="transmembrane region" description="Helical" evidence="1">
    <location>
        <begin position="189"/>
        <end position="210"/>
    </location>
</feature>
<accession>A0A8J3J9F0</accession>
<dbReference type="GO" id="GO:0006508">
    <property type="term" value="P:proteolysis"/>
    <property type="evidence" value="ECO:0007669"/>
    <property type="project" value="UniProtKB-KW"/>
</dbReference>
<feature type="transmembrane region" description="Helical" evidence="1">
    <location>
        <begin position="152"/>
        <end position="177"/>
    </location>
</feature>
<dbReference type="Proteomes" id="UP000612808">
    <property type="component" value="Unassembled WGS sequence"/>
</dbReference>
<comment type="caution">
    <text evidence="2">The sequence shown here is derived from an EMBL/GenBank/DDBJ whole genome shotgun (WGS) entry which is preliminary data.</text>
</comment>
<keyword evidence="3" id="KW-1185">Reference proteome</keyword>
<feature type="transmembrane region" description="Helical" evidence="1">
    <location>
        <begin position="20"/>
        <end position="39"/>
    </location>
</feature>
<gene>
    <name evidence="2" type="ORF">Aru02nite_72320</name>
</gene>
<feature type="transmembrane region" description="Helical" evidence="1">
    <location>
        <begin position="260"/>
        <end position="281"/>
    </location>
</feature>
<dbReference type="AlphaFoldDB" id="A0A8J3J9F0"/>
<keyword evidence="1" id="KW-0472">Membrane</keyword>
<feature type="transmembrane region" description="Helical" evidence="1">
    <location>
        <begin position="45"/>
        <end position="68"/>
    </location>
</feature>